<feature type="compositionally biased region" description="Low complexity" evidence="3">
    <location>
        <begin position="528"/>
        <end position="541"/>
    </location>
</feature>
<feature type="compositionally biased region" description="Acidic residues" evidence="3">
    <location>
        <begin position="1151"/>
        <end position="1161"/>
    </location>
</feature>
<keyword evidence="4" id="KW-0812">Transmembrane</keyword>
<dbReference type="SUPFAM" id="SSF51735">
    <property type="entry name" value="NAD(P)-binding Rossmann-fold domains"/>
    <property type="match status" value="1"/>
</dbReference>
<dbReference type="EMBL" id="QEAO01000002">
    <property type="protein sequence ID" value="TPX37688.1"/>
    <property type="molecule type" value="Genomic_DNA"/>
</dbReference>
<dbReference type="InterPro" id="IPR002347">
    <property type="entry name" value="SDR_fam"/>
</dbReference>
<dbReference type="RefSeq" id="XP_031027599.1">
    <property type="nucleotide sequence ID" value="XM_031166486.1"/>
</dbReference>
<dbReference type="PRINTS" id="PR00081">
    <property type="entry name" value="GDHRDH"/>
</dbReference>
<dbReference type="GO" id="GO:0016491">
    <property type="term" value="F:oxidoreductase activity"/>
    <property type="evidence" value="ECO:0007669"/>
    <property type="project" value="UniProtKB-KW"/>
</dbReference>
<feature type="coiled-coil region" evidence="2">
    <location>
        <begin position="782"/>
        <end position="809"/>
    </location>
</feature>
<keyword evidence="4" id="KW-0472">Membrane</keyword>
<dbReference type="PANTHER" id="PTHR43157">
    <property type="entry name" value="PHOSPHATIDYLINOSITOL-GLYCAN BIOSYNTHESIS CLASS F PROTEIN-RELATED"/>
    <property type="match status" value="1"/>
</dbReference>
<dbReference type="GeneID" id="42001783"/>
<feature type="region of interest" description="Disordered" evidence="3">
    <location>
        <begin position="1132"/>
        <end position="1171"/>
    </location>
</feature>
<feature type="transmembrane region" description="Helical" evidence="4">
    <location>
        <begin position="124"/>
        <end position="143"/>
    </location>
</feature>
<evidence type="ECO:0000256" key="1">
    <source>
        <dbReference type="ARBA" id="ARBA00023002"/>
    </source>
</evidence>
<protein>
    <submittedName>
        <fullName evidence="5">Uncharacterized protein</fullName>
    </submittedName>
</protein>
<accession>A0A507CEB1</accession>
<feature type="coiled-coil region" evidence="2">
    <location>
        <begin position="850"/>
        <end position="884"/>
    </location>
</feature>
<gene>
    <name evidence="5" type="ORF">SmJEL517_g00557</name>
</gene>
<evidence type="ECO:0000256" key="2">
    <source>
        <dbReference type="SAM" id="Coils"/>
    </source>
</evidence>
<dbReference type="AlphaFoldDB" id="A0A507CEB1"/>
<comment type="caution">
    <text evidence="5">The sequence shown here is derived from an EMBL/GenBank/DDBJ whole genome shotgun (WGS) entry which is preliminary data.</text>
</comment>
<reference evidence="5 6" key="1">
    <citation type="journal article" date="2019" name="Sci. Rep.">
        <title>Comparative genomics of chytrid fungi reveal insights into the obligate biotrophic and pathogenic lifestyle of Synchytrium endobioticum.</title>
        <authorList>
            <person name="van de Vossenberg B.T.L.H."/>
            <person name="Warris S."/>
            <person name="Nguyen H.D.T."/>
            <person name="van Gent-Pelzer M.P.E."/>
            <person name="Joly D.L."/>
            <person name="van de Geest H.C."/>
            <person name="Bonants P.J.M."/>
            <person name="Smith D.S."/>
            <person name="Levesque C.A."/>
            <person name="van der Lee T.A.J."/>
        </authorList>
    </citation>
    <scope>NUCLEOTIDE SEQUENCE [LARGE SCALE GENOMIC DNA]</scope>
    <source>
        <strain evidence="5 6">JEL517</strain>
    </source>
</reference>
<dbReference type="Gene3D" id="3.40.50.720">
    <property type="entry name" value="NAD(P)-binding Rossmann-like Domain"/>
    <property type="match status" value="1"/>
</dbReference>
<sequence>MTRKSRNYEIPAGTLLGKTVVVTGANFGIGKSIALNCALNGAKVILACRSIERATVAKEEIEKIVSERQGTGTVEIMQVDISNMESVRMFAKAFLERREPLHVLVNNAGLVQAKNTKTSEGFELHFSLALGHFLLSVLLIPALRSGSMAGSPSRIVTMASSYHRGAFSVPEKRVFGDKVRTWEFKLEALQAYARSKLANIHYSRVLGDKLKSTGIHTYALHPGHVASGIWQELPRPFRWLVPFVMLSEEQGAATALYCATSPDCAKDTSKYYRFCALGTPSSSGSSETKAADLVEKSLKWLTLDYGVFGNLSQAIHTAPGTPISDANNLNSGRKLDRTARASMDQRNESRYQDSLDKDVSAFVQYLLEGSGSERNVDYSAIKNILQRDAGGTTDMSFKATMGSDMSPSDAWRQQTRSVSPHLSESVASDLVTQRFRERSNYTSARESIADPRSRVSTMLPRSNSAASSTSELMRVAREAIAEEVELRKLRSQPSNNDMNAPISPDEPGTPRPRPASRPYHTPLEKQLSGSSQASGFASGSGPTTAIKIGSNSDQKGSSNSKRDLFGAPDTIQSSSRESQVPQPNSLQPLSQALMNVGMPTLHPCLLYAPTIRYPSSSPLSEKQQEAIRDVIKGLMNDLERREETVQTLLSRLNEMEERSLLWEDRAWSTEQKRMEEIGTDSYALETLKDELKSKSMEATRFAVELASTRSDLDASRNQAETLKRRLANEEAESENLRFELASMKEQAERTRSRNERTFAAITSQYRRDPSKSGLDRLTLEVIEVYERKLLALEEENSTLRSNARSHQGQSIPRDAEQRLVDINDEISRLKHRTQVLDTKVSEDEAFLRMESAMSEQISELKEQLAETRDELVDARREADLLRLKMLAMKDYGEVVEKDSNPSPKATSTRALIRRHKKAWKLKLYKIDAMGPDESRDLLKDICVKLNINDIDKLLASVDTVDQVVKLVPQMQRFIEAVDTIVWRAYVKTNGVKHQPHKLSETLAHLERWSSVSGDIDVLRDFRERILSHLRIEESPQSTMQCMELLRRMSINANAAGSGRSDEPTPDQLVKHFRDLFEVDSQNDVYTRINELYVFSAEVQKGLRNLAEALKAPSSLSPGGLLARAVEANRVNDQPTPANEEESDFKLHSSSDDEGVDREDEEDHYHDVDIGIEDEVPSSWRPLASTLSGLERLLGRKEV</sequence>
<evidence type="ECO:0000313" key="5">
    <source>
        <dbReference type="EMBL" id="TPX37688.1"/>
    </source>
</evidence>
<keyword evidence="6" id="KW-1185">Reference proteome</keyword>
<dbReference type="Proteomes" id="UP000319731">
    <property type="component" value="Unassembled WGS sequence"/>
</dbReference>
<dbReference type="PANTHER" id="PTHR43157:SF73">
    <property type="entry name" value="WW DOMAIN-CONTAINING OXIDOREDUCTASE-LIKE PROTEIN"/>
    <property type="match status" value="1"/>
</dbReference>
<evidence type="ECO:0000313" key="6">
    <source>
        <dbReference type="Proteomes" id="UP000319731"/>
    </source>
</evidence>
<feature type="region of interest" description="Disordered" evidence="3">
    <location>
        <begin position="437"/>
        <end position="471"/>
    </location>
</feature>
<dbReference type="Pfam" id="PF00106">
    <property type="entry name" value="adh_short"/>
    <property type="match status" value="1"/>
</dbReference>
<dbReference type="OrthoDB" id="2020926at2759"/>
<proteinExistence type="predicted"/>
<evidence type="ECO:0000256" key="3">
    <source>
        <dbReference type="SAM" id="MobiDB-lite"/>
    </source>
</evidence>
<dbReference type="STRING" id="1806994.A0A507CEB1"/>
<feature type="compositionally biased region" description="Polar residues" evidence="3">
    <location>
        <begin position="549"/>
        <end position="559"/>
    </location>
</feature>
<organism evidence="5 6">
    <name type="scientific">Synchytrium microbalum</name>
    <dbReference type="NCBI Taxonomy" id="1806994"/>
    <lineage>
        <taxon>Eukaryota</taxon>
        <taxon>Fungi</taxon>
        <taxon>Fungi incertae sedis</taxon>
        <taxon>Chytridiomycota</taxon>
        <taxon>Chytridiomycota incertae sedis</taxon>
        <taxon>Chytridiomycetes</taxon>
        <taxon>Synchytriales</taxon>
        <taxon>Synchytriaceae</taxon>
        <taxon>Synchytrium</taxon>
    </lineage>
</organism>
<feature type="compositionally biased region" description="Polar residues" evidence="3">
    <location>
        <begin position="570"/>
        <end position="585"/>
    </location>
</feature>
<feature type="coiled-coil region" evidence="2">
    <location>
        <begin position="705"/>
        <end position="753"/>
    </location>
</feature>
<feature type="compositionally biased region" description="Polar residues" evidence="3">
    <location>
        <begin position="454"/>
        <end position="471"/>
    </location>
</feature>
<keyword evidence="4" id="KW-1133">Transmembrane helix</keyword>
<name>A0A507CEB1_9FUNG</name>
<dbReference type="InterPro" id="IPR036291">
    <property type="entry name" value="NAD(P)-bd_dom_sf"/>
</dbReference>
<feature type="region of interest" description="Disordered" evidence="3">
    <location>
        <begin position="487"/>
        <end position="585"/>
    </location>
</feature>
<keyword evidence="2" id="KW-0175">Coiled coil</keyword>
<keyword evidence="1" id="KW-0560">Oxidoreductase</keyword>
<evidence type="ECO:0000256" key="4">
    <source>
        <dbReference type="SAM" id="Phobius"/>
    </source>
</evidence>